<evidence type="ECO:0008006" key="5">
    <source>
        <dbReference type="Google" id="ProtNLM"/>
    </source>
</evidence>
<evidence type="ECO:0000313" key="4">
    <source>
        <dbReference type="Proteomes" id="UP001066276"/>
    </source>
</evidence>
<dbReference type="PANTHER" id="PTHR31516:SF18">
    <property type="entry name" value="TRANSLATION INITIATION FACTOR IF-2"/>
    <property type="match status" value="1"/>
</dbReference>
<feature type="region of interest" description="Disordered" evidence="2">
    <location>
        <begin position="126"/>
        <end position="154"/>
    </location>
</feature>
<reference evidence="3" key="1">
    <citation type="journal article" date="2022" name="bioRxiv">
        <title>Sequencing and chromosome-scale assembly of the giantPleurodeles waltlgenome.</title>
        <authorList>
            <person name="Brown T."/>
            <person name="Elewa A."/>
            <person name="Iarovenko S."/>
            <person name="Subramanian E."/>
            <person name="Araus A.J."/>
            <person name="Petzold A."/>
            <person name="Susuki M."/>
            <person name="Suzuki K.-i.T."/>
            <person name="Hayashi T."/>
            <person name="Toyoda A."/>
            <person name="Oliveira C."/>
            <person name="Osipova E."/>
            <person name="Leigh N.D."/>
            <person name="Simon A."/>
            <person name="Yun M.H."/>
        </authorList>
    </citation>
    <scope>NUCLEOTIDE SEQUENCE</scope>
    <source>
        <strain evidence="3">20211129_DDA</strain>
        <tissue evidence="3">Liver</tissue>
    </source>
</reference>
<comment type="similarity">
    <text evidence="1">Belongs to the FAM154 family.</text>
</comment>
<comment type="caution">
    <text evidence="3">The sequence shown here is derived from an EMBL/GenBank/DDBJ whole genome shotgun (WGS) entry which is preliminary data.</text>
</comment>
<evidence type="ECO:0000256" key="2">
    <source>
        <dbReference type="SAM" id="MobiDB-lite"/>
    </source>
</evidence>
<dbReference type="EMBL" id="JANPWB010000005">
    <property type="protein sequence ID" value="KAJ1189402.1"/>
    <property type="molecule type" value="Genomic_DNA"/>
</dbReference>
<feature type="compositionally biased region" description="Basic and acidic residues" evidence="2">
    <location>
        <begin position="137"/>
        <end position="154"/>
    </location>
</feature>
<evidence type="ECO:0000313" key="3">
    <source>
        <dbReference type="EMBL" id="KAJ1189402.1"/>
    </source>
</evidence>
<feature type="compositionally biased region" description="Polar residues" evidence="2">
    <location>
        <begin position="42"/>
        <end position="55"/>
    </location>
</feature>
<organism evidence="3 4">
    <name type="scientific">Pleurodeles waltl</name>
    <name type="common">Iberian ribbed newt</name>
    <dbReference type="NCBI Taxonomy" id="8319"/>
    <lineage>
        <taxon>Eukaryota</taxon>
        <taxon>Metazoa</taxon>
        <taxon>Chordata</taxon>
        <taxon>Craniata</taxon>
        <taxon>Vertebrata</taxon>
        <taxon>Euteleostomi</taxon>
        <taxon>Amphibia</taxon>
        <taxon>Batrachia</taxon>
        <taxon>Caudata</taxon>
        <taxon>Salamandroidea</taxon>
        <taxon>Salamandridae</taxon>
        <taxon>Pleurodelinae</taxon>
        <taxon>Pleurodeles</taxon>
    </lineage>
</organism>
<evidence type="ECO:0000256" key="1">
    <source>
        <dbReference type="ARBA" id="ARBA00008738"/>
    </source>
</evidence>
<keyword evidence="4" id="KW-1185">Reference proteome</keyword>
<dbReference type="AlphaFoldDB" id="A0AAV7UKR9"/>
<sequence length="474" mass="54755">MPEFTCICELCDCGRHKHHKNCTKQTTVQRRTGPDECRISHYKSTFINPPNAQPRSSKRPLRTPPHPKPPEMMFSTTQRAEFVPRELGERTRPYIPKEYYESPQEPLQNKTLYNLHFPPKEPVVTTIRRPPSNLHPSQDRFEDHTTSKDSFKDWKGGRQARYGELPTVAGSILFPGQGREMKTITQEHFVEKSQSKPELVKNVQANITIEGHHDMTTTNQSTYHLLPLGKPPGRRPPQPKPDNAAIKRPHVEIVTKYQSDFPGYMSLPMRIHPAYPPLDNLAIDQSFSTDYQTVQNETYHGWDTSKYHRPDLIRMKEELTTMNKEKGVKFEGDTVTKLSYPPPPPNKVFLEPIKRPPTTLKTLNVRFDDATASKFFFQDWGAQPRIRYGDSQDGISLRPLPKLEHETTTKSTYQPKKGERVRNCKPEHGSIELLGDQDFSTVHRETYRPLPLHVCRLETYLQQQKENLNHAGPQ</sequence>
<dbReference type="PANTHER" id="PTHR31516">
    <property type="entry name" value="STABILIZER OF AXONEMAL MICROTUBULES 2"/>
    <property type="match status" value="1"/>
</dbReference>
<proteinExistence type="inferred from homology"/>
<feature type="region of interest" description="Disordered" evidence="2">
    <location>
        <begin position="42"/>
        <end position="73"/>
    </location>
</feature>
<accession>A0AAV7UKR9</accession>
<gene>
    <name evidence="3" type="ORF">NDU88_006147</name>
</gene>
<dbReference type="GO" id="GO:0005856">
    <property type="term" value="C:cytoskeleton"/>
    <property type="evidence" value="ECO:0007669"/>
    <property type="project" value="TreeGrafter"/>
</dbReference>
<dbReference type="Proteomes" id="UP001066276">
    <property type="component" value="Chromosome 3_1"/>
</dbReference>
<protein>
    <recommendedName>
        <fullName evidence="5">Stabilizer of axonemal microtubules 2</fullName>
    </recommendedName>
</protein>
<dbReference type="GO" id="GO:0008017">
    <property type="term" value="F:microtubule binding"/>
    <property type="evidence" value="ECO:0007669"/>
    <property type="project" value="InterPro"/>
</dbReference>
<name>A0AAV7UKR9_PLEWA</name>
<dbReference type="InterPro" id="IPR033336">
    <property type="entry name" value="SAXO1/2"/>
</dbReference>